<dbReference type="PROSITE" id="PS01300">
    <property type="entry name" value="RECR"/>
    <property type="match status" value="1"/>
</dbReference>
<dbReference type="Gene3D" id="3.30.60.80">
    <property type="match status" value="1"/>
</dbReference>
<dbReference type="Pfam" id="PF21175">
    <property type="entry name" value="RecR_C"/>
    <property type="match status" value="1"/>
</dbReference>
<reference evidence="11 13" key="3">
    <citation type="submission" date="2018-06" db="EMBL/GenBank/DDBJ databases">
        <authorList>
            <consortium name="Pathogen Informatics"/>
            <person name="Doyle S."/>
        </authorList>
    </citation>
    <scope>NUCLEOTIDE SEQUENCE [LARGE SCALE GENOMIC DNA]</scope>
    <source>
        <strain evidence="11 13">NCTC10465</strain>
    </source>
</reference>
<organism evidence="11 13">
    <name type="scientific">Faucicola osloensis</name>
    <name type="common">Moraxella osloensis</name>
    <dbReference type="NCBI Taxonomy" id="34062"/>
    <lineage>
        <taxon>Bacteria</taxon>
        <taxon>Pseudomonadati</taxon>
        <taxon>Pseudomonadota</taxon>
        <taxon>Gammaproteobacteria</taxon>
        <taxon>Moraxellales</taxon>
        <taxon>Moraxellaceae</taxon>
        <taxon>Faucicola</taxon>
    </lineage>
</organism>
<dbReference type="InterPro" id="IPR015967">
    <property type="entry name" value="Rcmb_RecR_Znf"/>
</dbReference>
<dbReference type="GO" id="GO:0006281">
    <property type="term" value="P:DNA repair"/>
    <property type="evidence" value="ECO:0007669"/>
    <property type="project" value="UniProtKB-UniRule"/>
</dbReference>
<comment type="similarity">
    <text evidence="7">Belongs to the RecR family.</text>
</comment>
<keyword evidence="3 7" id="KW-0863">Zinc-finger</keyword>
<feature type="zinc finger region" description="C4-type" evidence="7">
    <location>
        <begin position="56"/>
        <end position="71"/>
    </location>
</feature>
<dbReference type="AlphaFoldDB" id="A0A0X8K802"/>
<protein>
    <recommendedName>
        <fullName evidence="7">Recombination protein RecR</fullName>
    </recommendedName>
</protein>
<dbReference type="GO" id="GO:0008270">
    <property type="term" value="F:zinc ion binding"/>
    <property type="evidence" value="ECO:0007669"/>
    <property type="project" value="UniProtKB-KW"/>
</dbReference>
<evidence type="ECO:0000313" key="13">
    <source>
        <dbReference type="Proteomes" id="UP000255230"/>
    </source>
</evidence>
<dbReference type="HAMAP" id="MF_00017">
    <property type="entry name" value="RecR"/>
    <property type="match status" value="1"/>
</dbReference>
<dbReference type="PANTHER" id="PTHR30446:SF0">
    <property type="entry name" value="RECOMBINATION PROTEIN RECR"/>
    <property type="match status" value="1"/>
</dbReference>
<dbReference type="EMBL" id="UGPY01000001">
    <property type="protein sequence ID" value="STY97066.1"/>
    <property type="molecule type" value="Genomic_DNA"/>
</dbReference>
<dbReference type="Gene3D" id="3.40.1360.10">
    <property type="match status" value="1"/>
</dbReference>
<dbReference type="GO" id="GO:0003677">
    <property type="term" value="F:DNA binding"/>
    <property type="evidence" value="ECO:0007669"/>
    <property type="project" value="UniProtKB-UniRule"/>
</dbReference>
<name>A0A0X8K802_FAUOS</name>
<sequence>MLTPKFDELVKQLKVLPGVGPKSAQRMALHLLSYKRPQGQALGEALIVAMHDIKQCQVCRGLSDEDICPICSDPRRNERVLCIVETAADMMAIEQTAGFNGKYFVLGGHLSPIDGIGVEQLGINQLIGLLKQHQAAQTPVEEIILATSTTVEGQTTAHFISEAVKPYVTHISRIAQGIPMGGELEYLDSMTLGQALQNRGRL</sequence>
<dbReference type="GeneID" id="35779263"/>
<keyword evidence="6 7" id="KW-0234">DNA repair</keyword>
<dbReference type="NCBIfam" id="TIGR00615">
    <property type="entry name" value="recR"/>
    <property type="match status" value="1"/>
</dbReference>
<reference evidence="10" key="4">
    <citation type="submission" date="2019-04" db="EMBL/GenBank/DDBJ databases">
        <title>Moraxella osloensis CCUG 73412, isolated from corneal scrapings as causative agent of keratitis.</title>
        <authorList>
            <person name="Connolly G."/>
            <person name="Jaen-Luchoro D."/>
            <person name="Pinyeiro-Iglesias B."/>
            <person name="Curry A."/>
            <person name="Knowles S."/>
            <person name="Moore E.R.B."/>
        </authorList>
    </citation>
    <scope>NUCLEOTIDE SEQUENCE</scope>
    <source>
        <strain evidence="10">CCUG 73412</strain>
    </source>
</reference>
<evidence type="ECO:0000256" key="5">
    <source>
        <dbReference type="ARBA" id="ARBA00023172"/>
    </source>
</evidence>
<evidence type="ECO:0000256" key="4">
    <source>
        <dbReference type="ARBA" id="ARBA00022833"/>
    </source>
</evidence>
<dbReference type="SMART" id="SM00493">
    <property type="entry name" value="TOPRIM"/>
    <property type="match status" value="1"/>
</dbReference>
<evidence type="ECO:0000313" key="12">
    <source>
        <dbReference type="Proteomes" id="UP000229521"/>
    </source>
</evidence>
<keyword evidence="1 7" id="KW-0479">Metal-binding</keyword>
<reference evidence="12" key="2">
    <citation type="journal article" date="2018" name="Genome Announc.">
        <title>Complete Genome Sequences of Three Moraxella osloensis Strains Isolated from Human Skin.</title>
        <authorList>
            <person name="Lim J.Y."/>
            <person name="Hwang I."/>
            <person name="Ganzorig M."/>
            <person name="Huang S.L."/>
            <person name="Cho G.S."/>
            <person name="Franz C.M.A.P."/>
            <person name="Lee K."/>
        </authorList>
    </citation>
    <scope>NUCLEOTIDE SEQUENCE [LARGE SCALE GENOMIC DNA]</scope>
    <source>
        <strain evidence="12">YHS</strain>
    </source>
</reference>
<comment type="function">
    <text evidence="7">May play a role in DNA repair. It seems to be involved in an RecBC-independent recombinational process of DNA repair. It may act with RecF and RecO.</text>
</comment>
<gene>
    <name evidence="7 11" type="primary">recR</name>
    <name evidence="10" type="ORF">E6P75_08130</name>
    <name evidence="11" type="ORF">NCTC10465_00840</name>
    <name evidence="9" type="ORF">YHS_07410</name>
</gene>
<dbReference type="Pfam" id="PF02132">
    <property type="entry name" value="RecR_ZnF"/>
    <property type="match status" value="1"/>
</dbReference>
<dbReference type="KEGG" id="mos:AXE82_03125"/>
<dbReference type="Proteomes" id="UP000255230">
    <property type="component" value="Unassembled WGS sequence"/>
</dbReference>
<dbReference type="SUPFAM" id="SSF111304">
    <property type="entry name" value="Recombination protein RecR"/>
    <property type="match status" value="1"/>
</dbReference>
<dbReference type="PROSITE" id="PS50880">
    <property type="entry name" value="TOPRIM"/>
    <property type="match status" value="1"/>
</dbReference>
<evidence type="ECO:0000313" key="11">
    <source>
        <dbReference type="EMBL" id="STY97066.1"/>
    </source>
</evidence>
<dbReference type="InterPro" id="IPR000093">
    <property type="entry name" value="DNA_Rcmb_RecR"/>
</dbReference>
<dbReference type="EMBL" id="CP024176">
    <property type="protein sequence ID" value="ATQ83665.1"/>
    <property type="molecule type" value="Genomic_DNA"/>
</dbReference>
<keyword evidence="5 7" id="KW-0233">DNA recombination</keyword>
<feature type="domain" description="Toprim" evidence="8">
    <location>
        <begin position="79"/>
        <end position="179"/>
    </location>
</feature>
<dbReference type="CDD" id="cd01025">
    <property type="entry name" value="TOPRIM_recR"/>
    <property type="match status" value="1"/>
</dbReference>
<dbReference type="Gene3D" id="6.10.250.240">
    <property type="match status" value="1"/>
</dbReference>
<keyword evidence="4 7" id="KW-0862">Zinc</keyword>
<dbReference type="EMBL" id="SSCJ01000006">
    <property type="protein sequence ID" value="MDI4510173.1"/>
    <property type="molecule type" value="Genomic_DNA"/>
</dbReference>
<dbReference type="InterPro" id="IPR034137">
    <property type="entry name" value="TOPRIM_RecR"/>
</dbReference>
<evidence type="ECO:0000313" key="9">
    <source>
        <dbReference type="EMBL" id="ATQ83665.1"/>
    </source>
</evidence>
<dbReference type="GO" id="GO:0006310">
    <property type="term" value="P:DNA recombination"/>
    <property type="evidence" value="ECO:0007669"/>
    <property type="project" value="UniProtKB-UniRule"/>
</dbReference>
<evidence type="ECO:0000313" key="10">
    <source>
        <dbReference type="EMBL" id="MDI4510173.1"/>
    </source>
</evidence>
<dbReference type="RefSeq" id="WP_007115924.1">
    <property type="nucleotide sequence ID" value="NZ_CBCRZU010000009.1"/>
</dbReference>
<keyword evidence="2 7" id="KW-0227">DNA damage</keyword>
<keyword evidence="13" id="KW-1185">Reference proteome</keyword>
<dbReference type="Gene3D" id="1.10.8.420">
    <property type="entry name" value="RecR Domain 1"/>
    <property type="match status" value="1"/>
</dbReference>
<dbReference type="InterPro" id="IPR023627">
    <property type="entry name" value="Rcmb_RecR"/>
</dbReference>
<evidence type="ECO:0000256" key="1">
    <source>
        <dbReference type="ARBA" id="ARBA00022723"/>
    </source>
</evidence>
<dbReference type="InterPro" id="IPR006171">
    <property type="entry name" value="TOPRIM_dom"/>
</dbReference>
<evidence type="ECO:0000256" key="7">
    <source>
        <dbReference type="HAMAP-Rule" id="MF_00017"/>
    </source>
</evidence>
<dbReference type="Pfam" id="PF13662">
    <property type="entry name" value="Toprim_4"/>
    <property type="match status" value="1"/>
</dbReference>
<reference evidence="9" key="1">
    <citation type="submission" date="2017-11" db="EMBL/GenBank/DDBJ databases">
        <title>Complete Genome Sequence from Moraxella oslensis YHS isolated from human skin.</title>
        <authorList>
            <person name="Lee K."/>
            <person name="Lim J.Y."/>
            <person name="Hwang I."/>
        </authorList>
    </citation>
    <scope>NUCLEOTIDE SEQUENCE</scope>
    <source>
        <strain evidence="9">YHS</strain>
    </source>
</reference>
<evidence type="ECO:0000256" key="2">
    <source>
        <dbReference type="ARBA" id="ARBA00022763"/>
    </source>
</evidence>
<evidence type="ECO:0000259" key="8">
    <source>
        <dbReference type="PROSITE" id="PS50880"/>
    </source>
</evidence>
<evidence type="ECO:0000256" key="6">
    <source>
        <dbReference type="ARBA" id="ARBA00023204"/>
    </source>
</evidence>
<proteinExistence type="inferred from homology"/>
<dbReference type="PANTHER" id="PTHR30446">
    <property type="entry name" value="RECOMBINATION PROTEIN RECR"/>
    <property type="match status" value="1"/>
</dbReference>
<accession>A0A0X8K802</accession>
<evidence type="ECO:0000256" key="3">
    <source>
        <dbReference type="ARBA" id="ARBA00022771"/>
    </source>
</evidence>
<dbReference type="Pfam" id="PF21176">
    <property type="entry name" value="RecR_HhH"/>
    <property type="match status" value="1"/>
</dbReference>